<dbReference type="EMBL" id="JASCZI010197842">
    <property type="protein sequence ID" value="MED6191403.1"/>
    <property type="molecule type" value="Genomic_DNA"/>
</dbReference>
<comment type="caution">
    <text evidence="2">The sequence shown here is derived from an EMBL/GenBank/DDBJ whole genome shotgun (WGS) entry which is preliminary data.</text>
</comment>
<accession>A0ABU6X453</accession>
<organism evidence="2 3">
    <name type="scientific">Stylosanthes scabra</name>
    <dbReference type="NCBI Taxonomy" id="79078"/>
    <lineage>
        <taxon>Eukaryota</taxon>
        <taxon>Viridiplantae</taxon>
        <taxon>Streptophyta</taxon>
        <taxon>Embryophyta</taxon>
        <taxon>Tracheophyta</taxon>
        <taxon>Spermatophyta</taxon>
        <taxon>Magnoliopsida</taxon>
        <taxon>eudicotyledons</taxon>
        <taxon>Gunneridae</taxon>
        <taxon>Pentapetalae</taxon>
        <taxon>rosids</taxon>
        <taxon>fabids</taxon>
        <taxon>Fabales</taxon>
        <taxon>Fabaceae</taxon>
        <taxon>Papilionoideae</taxon>
        <taxon>50 kb inversion clade</taxon>
        <taxon>dalbergioids sensu lato</taxon>
        <taxon>Dalbergieae</taxon>
        <taxon>Pterocarpus clade</taxon>
        <taxon>Stylosanthes</taxon>
    </lineage>
</organism>
<sequence length="73" mass="7985">MAAGVELPEGRVGGGGGIVMEFPTGDEDSFSSPTRLPKRLRRRLLDTECKSPSTVEEIEAKLRDADLRRQVSL</sequence>
<dbReference type="Proteomes" id="UP001341840">
    <property type="component" value="Unassembled WGS sequence"/>
</dbReference>
<evidence type="ECO:0000313" key="2">
    <source>
        <dbReference type="EMBL" id="MED6191403.1"/>
    </source>
</evidence>
<feature type="region of interest" description="Disordered" evidence="1">
    <location>
        <begin position="1"/>
        <end position="35"/>
    </location>
</feature>
<protein>
    <submittedName>
        <fullName evidence="2">Uncharacterized protein</fullName>
    </submittedName>
</protein>
<evidence type="ECO:0000313" key="3">
    <source>
        <dbReference type="Proteomes" id="UP001341840"/>
    </source>
</evidence>
<feature type="non-terminal residue" evidence="2">
    <location>
        <position position="73"/>
    </location>
</feature>
<gene>
    <name evidence="2" type="ORF">PIB30_116090</name>
</gene>
<proteinExistence type="predicted"/>
<name>A0ABU6X453_9FABA</name>
<keyword evidence="3" id="KW-1185">Reference proteome</keyword>
<reference evidence="2 3" key="1">
    <citation type="journal article" date="2023" name="Plants (Basel)">
        <title>Bridging the Gap: Combining Genomics and Transcriptomics Approaches to Understand Stylosanthes scabra, an Orphan Legume from the Brazilian Caatinga.</title>
        <authorList>
            <person name="Ferreira-Neto J.R.C."/>
            <person name="da Silva M.D."/>
            <person name="Binneck E."/>
            <person name="de Melo N.F."/>
            <person name="da Silva R.H."/>
            <person name="de Melo A.L.T.M."/>
            <person name="Pandolfi V."/>
            <person name="Bustamante F.O."/>
            <person name="Brasileiro-Vidal A.C."/>
            <person name="Benko-Iseppon A.M."/>
        </authorList>
    </citation>
    <scope>NUCLEOTIDE SEQUENCE [LARGE SCALE GENOMIC DNA]</scope>
    <source>
        <tissue evidence="2">Leaves</tissue>
    </source>
</reference>
<evidence type="ECO:0000256" key="1">
    <source>
        <dbReference type="SAM" id="MobiDB-lite"/>
    </source>
</evidence>